<dbReference type="InterPro" id="IPR012340">
    <property type="entry name" value="NA-bd_OB-fold"/>
</dbReference>
<accession>A0A0H5SHI6</accession>
<evidence type="ECO:0000313" key="3">
    <source>
        <dbReference type="Proteomes" id="UP000236497"/>
    </source>
</evidence>
<protein>
    <recommendedName>
        <fullName evidence="4">DUF2815 family protein</fullName>
    </recommendedName>
</protein>
<dbReference type="SUPFAM" id="SSF50249">
    <property type="entry name" value="Nucleic acid-binding proteins"/>
    <property type="match status" value="1"/>
</dbReference>
<dbReference type="AlphaFoldDB" id="A0A0H5SHI6"/>
<name>A0A0H5SHI6_HERHM</name>
<feature type="region of interest" description="Disordered" evidence="1">
    <location>
        <begin position="160"/>
        <end position="190"/>
    </location>
</feature>
<sequence length="190" mass="20610">MSNSTKVITGKVRFSYVNIFNARAFQQGQDAKYSICLLIDKKDKTTLSKIKAAIEAAIQDGISSKWGGKRPANLKLPLRDGDAERAEEAPEYAGCYFLNANSVQKPGVVDKDLNEILDATEVYSGCYGRASITFYPFNSNGNKGVAVGLNNVQKLEDGEPLGAARASAEEDFADSRPDLNNSDNDIDFLG</sequence>
<dbReference type="InterPro" id="IPR022595">
    <property type="entry name" value="Enc34_ssDNA-bd"/>
</dbReference>
<keyword evidence="3" id="KW-1185">Reference proteome</keyword>
<dbReference type="OrthoDB" id="9786575at2"/>
<proteinExistence type="predicted"/>
<evidence type="ECO:0008006" key="4">
    <source>
        <dbReference type="Google" id="ProtNLM"/>
    </source>
</evidence>
<evidence type="ECO:0000256" key="1">
    <source>
        <dbReference type="SAM" id="MobiDB-lite"/>
    </source>
</evidence>
<organism evidence="2 3">
    <name type="scientific">Herbinix hemicellulosilytica</name>
    <dbReference type="NCBI Taxonomy" id="1564487"/>
    <lineage>
        <taxon>Bacteria</taxon>
        <taxon>Bacillati</taxon>
        <taxon>Bacillota</taxon>
        <taxon>Clostridia</taxon>
        <taxon>Lachnospirales</taxon>
        <taxon>Lachnospiraceae</taxon>
        <taxon>Herbinix</taxon>
    </lineage>
</organism>
<dbReference type="Gene3D" id="2.40.50.140">
    <property type="entry name" value="Nucleic acid-binding proteins"/>
    <property type="match status" value="1"/>
</dbReference>
<dbReference type="Pfam" id="PF10991">
    <property type="entry name" value="Enc34_ssDNA-bd"/>
    <property type="match status" value="1"/>
</dbReference>
<gene>
    <name evidence="2" type="ORF">HHT355_1749</name>
</gene>
<reference evidence="2 3" key="1">
    <citation type="submission" date="2015-06" db="EMBL/GenBank/DDBJ databases">
        <authorList>
            <person name="Wibberg Daniel"/>
        </authorList>
    </citation>
    <scope>NUCLEOTIDE SEQUENCE [LARGE SCALE GENOMIC DNA]</scope>
    <source>
        <strain evidence="2 3">T3/55T</strain>
    </source>
</reference>
<evidence type="ECO:0000313" key="2">
    <source>
        <dbReference type="EMBL" id="CRZ34949.1"/>
    </source>
</evidence>
<dbReference type="EMBL" id="CVTD020000017">
    <property type="protein sequence ID" value="CRZ34949.1"/>
    <property type="molecule type" value="Genomic_DNA"/>
</dbReference>
<dbReference type="Proteomes" id="UP000236497">
    <property type="component" value="Unassembled WGS sequence"/>
</dbReference>
<dbReference type="RefSeq" id="WP_103203047.1">
    <property type="nucleotide sequence ID" value="NZ_CVTD020000017.1"/>
</dbReference>